<feature type="non-terminal residue" evidence="1">
    <location>
        <position position="1"/>
    </location>
</feature>
<name>A0A1M3T111_ASPLC</name>
<protein>
    <submittedName>
        <fullName evidence="1">Uncharacterized protein</fullName>
    </submittedName>
</protein>
<evidence type="ECO:0000313" key="2">
    <source>
        <dbReference type="Proteomes" id="UP000184063"/>
    </source>
</evidence>
<reference evidence="2" key="1">
    <citation type="journal article" date="2017" name="Genome Biol.">
        <title>Comparative genomics reveals high biological diversity and specific adaptations in the industrially and medically important fungal genus Aspergillus.</title>
        <authorList>
            <person name="de Vries R.P."/>
            <person name="Riley R."/>
            <person name="Wiebenga A."/>
            <person name="Aguilar-Osorio G."/>
            <person name="Amillis S."/>
            <person name="Uchima C.A."/>
            <person name="Anderluh G."/>
            <person name="Asadollahi M."/>
            <person name="Askin M."/>
            <person name="Barry K."/>
            <person name="Battaglia E."/>
            <person name="Bayram O."/>
            <person name="Benocci T."/>
            <person name="Braus-Stromeyer S.A."/>
            <person name="Caldana C."/>
            <person name="Canovas D."/>
            <person name="Cerqueira G.C."/>
            <person name="Chen F."/>
            <person name="Chen W."/>
            <person name="Choi C."/>
            <person name="Clum A."/>
            <person name="Dos Santos R.A."/>
            <person name="Damasio A.R."/>
            <person name="Diallinas G."/>
            <person name="Emri T."/>
            <person name="Fekete E."/>
            <person name="Flipphi M."/>
            <person name="Freyberg S."/>
            <person name="Gallo A."/>
            <person name="Gournas C."/>
            <person name="Habgood R."/>
            <person name="Hainaut M."/>
            <person name="Harispe M.L."/>
            <person name="Henrissat B."/>
            <person name="Hilden K.S."/>
            <person name="Hope R."/>
            <person name="Hossain A."/>
            <person name="Karabika E."/>
            <person name="Karaffa L."/>
            <person name="Karanyi Z."/>
            <person name="Krasevec N."/>
            <person name="Kuo A."/>
            <person name="Kusch H."/>
            <person name="LaButti K."/>
            <person name="Lagendijk E.L."/>
            <person name="Lapidus A."/>
            <person name="Levasseur A."/>
            <person name="Lindquist E."/>
            <person name="Lipzen A."/>
            <person name="Logrieco A.F."/>
            <person name="MacCabe A."/>
            <person name="Maekelae M.R."/>
            <person name="Malavazi I."/>
            <person name="Melin P."/>
            <person name="Meyer V."/>
            <person name="Mielnichuk N."/>
            <person name="Miskei M."/>
            <person name="Molnar A.P."/>
            <person name="Mule G."/>
            <person name="Ngan C.Y."/>
            <person name="Orejas M."/>
            <person name="Orosz E."/>
            <person name="Ouedraogo J.P."/>
            <person name="Overkamp K.M."/>
            <person name="Park H.-S."/>
            <person name="Perrone G."/>
            <person name="Piumi F."/>
            <person name="Punt P.J."/>
            <person name="Ram A.F."/>
            <person name="Ramon A."/>
            <person name="Rauscher S."/>
            <person name="Record E."/>
            <person name="Riano-Pachon D.M."/>
            <person name="Robert V."/>
            <person name="Roehrig J."/>
            <person name="Ruller R."/>
            <person name="Salamov A."/>
            <person name="Salih N.S."/>
            <person name="Samson R.A."/>
            <person name="Sandor E."/>
            <person name="Sanguinetti M."/>
            <person name="Schuetze T."/>
            <person name="Sepcic K."/>
            <person name="Shelest E."/>
            <person name="Sherlock G."/>
            <person name="Sophianopoulou V."/>
            <person name="Squina F.M."/>
            <person name="Sun H."/>
            <person name="Susca A."/>
            <person name="Todd R.B."/>
            <person name="Tsang A."/>
            <person name="Unkles S.E."/>
            <person name="van de Wiele N."/>
            <person name="van Rossen-Uffink D."/>
            <person name="Oliveira J.V."/>
            <person name="Vesth T.C."/>
            <person name="Visser J."/>
            <person name="Yu J.-H."/>
            <person name="Zhou M."/>
            <person name="Andersen M.R."/>
            <person name="Archer D.B."/>
            <person name="Baker S.E."/>
            <person name="Benoit I."/>
            <person name="Brakhage A.A."/>
            <person name="Braus G.H."/>
            <person name="Fischer R."/>
            <person name="Frisvad J.C."/>
            <person name="Goldman G.H."/>
            <person name="Houbraken J."/>
            <person name="Oakley B."/>
            <person name="Pocsi I."/>
            <person name="Scazzocchio C."/>
            <person name="Seiboth B."/>
            <person name="vanKuyk P.A."/>
            <person name="Wortman J."/>
            <person name="Dyer P.S."/>
            <person name="Grigoriev I.V."/>
        </authorList>
    </citation>
    <scope>NUCLEOTIDE SEQUENCE [LARGE SCALE GENOMIC DNA]</scope>
    <source>
        <strain evidence="2">CBS 106.47</strain>
    </source>
</reference>
<dbReference type="EMBL" id="KV878255">
    <property type="protein sequence ID" value="OJZ80433.1"/>
    <property type="molecule type" value="Genomic_DNA"/>
</dbReference>
<accession>A0A1M3T111</accession>
<dbReference type="Proteomes" id="UP000184063">
    <property type="component" value="Unassembled WGS sequence"/>
</dbReference>
<proteinExistence type="predicted"/>
<dbReference type="VEuPathDB" id="FungiDB:ASPFODRAFT_90921"/>
<evidence type="ECO:0000313" key="1">
    <source>
        <dbReference type="EMBL" id="OJZ80433.1"/>
    </source>
</evidence>
<dbReference type="AlphaFoldDB" id="A0A1M3T111"/>
<feature type="non-terminal residue" evidence="1">
    <location>
        <position position="55"/>
    </location>
</feature>
<gene>
    <name evidence="1" type="ORF">ASPFODRAFT_90921</name>
</gene>
<organism evidence="1 2">
    <name type="scientific">Aspergillus luchuensis (strain CBS 106.47)</name>
    <dbReference type="NCBI Taxonomy" id="1137211"/>
    <lineage>
        <taxon>Eukaryota</taxon>
        <taxon>Fungi</taxon>
        <taxon>Dikarya</taxon>
        <taxon>Ascomycota</taxon>
        <taxon>Pezizomycotina</taxon>
        <taxon>Eurotiomycetes</taxon>
        <taxon>Eurotiomycetidae</taxon>
        <taxon>Eurotiales</taxon>
        <taxon>Aspergillaceae</taxon>
        <taxon>Aspergillus</taxon>
        <taxon>Aspergillus subgen. Circumdati</taxon>
    </lineage>
</organism>
<sequence>IACSRAAHRTQTIARATLRATAYQNKAVSSRYGVDSVAVVAVRPAIVSIRRTPWG</sequence>